<dbReference type="GO" id="GO:0005524">
    <property type="term" value="F:ATP binding"/>
    <property type="evidence" value="ECO:0007669"/>
    <property type="project" value="UniProtKB-KW"/>
</dbReference>
<dbReference type="GO" id="GO:0000050">
    <property type="term" value="P:urea cycle"/>
    <property type="evidence" value="ECO:0007669"/>
    <property type="project" value="TreeGrafter"/>
</dbReference>
<keyword evidence="2" id="KW-0547">Nucleotide-binding</keyword>
<dbReference type="GO" id="GO:0006526">
    <property type="term" value="P:L-arginine biosynthetic process"/>
    <property type="evidence" value="ECO:0007669"/>
    <property type="project" value="InterPro"/>
</dbReference>
<sequence length="80" mass="8793">VDKVVLAYSGGLDTSVAVKWIKDHYGLEVVTLTANLGQERDLEPVRQRALKVGAIEARIVDARKMFVDQFVWPALQAGAV</sequence>
<dbReference type="PANTHER" id="PTHR11587">
    <property type="entry name" value="ARGININOSUCCINATE SYNTHASE"/>
    <property type="match status" value="1"/>
</dbReference>
<evidence type="ECO:0000259" key="4">
    <source>
        <dbReference type="Pfam" id="PF00764"/>
    </source>
</evidence>
<dbReference type="InterPro" id="IPR014729">
    <property type="entry name" value="Rossmann-like_a/b/a_fold"/>
</dbReference>
<organism evidence="5">
    <name type="scientific">marine metagenome</name>
    <dbReference type="NCBI Taxonomy" id="408172"/>
    <lineage>
        <taxon>unclassified sequences</taxon>
        <taxon>metagenomes</taxon>
        <taxon>ecological metagenomes</taxon>
    </lineage>
</organism>
<feature type="domain" description="Arginosuccinate synthase-like N-terminal" evidence="4">
    <location>
        <begin position="3"/>
        <end position="79"/>
    </location>
</feature>
<evidence type="ECO:0000256" key="1">
    <source>
        <dbReference type="ARBA" id="ARBA00022598"/>
    </source>
</evidence>
<feature type="non-terminal residue" evidence="5">
    <location>
        <position position="80"/>
    </location>
</feature>
<accession>A0A382KBR2</accession>
<feature type="non-terminal residue" evidence="5">
    <location>
        <position position="1"/>
    </location>
</feature>
<keyword evidence="1" id="KW-0436">Ligase</keyword>
<dbReference type="PANTHER" id="PTHR11587:SF2">
    <property type="entry name" value="ARGININOSUCCINATE SYNTHASE"/>
    <property type="match status" value="1"/>
</dbReference>
<evidence type="ECO:0000313" key="5">
    <source>
        <dbReference type="EMBL" id="SVC20161.1"/>
    </source>
</evidence>
<keyword evidence="3" id="KW-0067">ATP-binding</keyword>
<dbReference type="GO" id="GO:0005737">
    <property type="term" value="C:cytoplasm"/>
    <property type="evidence" value="ECO:0007669"/>
    <property type="project" value="TreeGrafter"/>
</dbReference>
<dbReference type="GO" id="GO:0000053">
    <property type="term" value="P:argininosuccinate metabolic process"/>
    <property type="evidence" value="ECO:0007669"/>
    <property type="project" value="TreeGrafter"/>
</dbReference>
<reference evidence="5" key="1">
    <citation type="submission" date="2018-05" db="EMBL/GenBank/DDBJ databases">
        <authorList>
            <person name="Lanie J.A."/>
            <person name="Ng W.-L."/>
            <person name="Kazmierczak K.M."/>
            <person name="Andrzejewski T.M."/>
            <person name="Davidsen T.M."/>
            <person name="Wayne K.J."/>
            <person name="Tettelin H."/>
            <person name="Glass J.I."/>
            <person name="Rusch D."/>
            <person name="Podicherti R."/>
            <person name="Tsui H.-C.T."/>
            <person name="Winkler M.E."/>
        </authorList>
    </citation>
    <scope>NUCLEOTIDE SEQUENCE</scope>
</reference>
<dbReference type="InterPro" id="IPR001518">
    <property type="entry name" value="Arginosuc_synth"/>
</dbReference>
<dbReference type="GO" id="GO:0004055">
    <property type="term" value="F:argininosuccinate synthase activity"/>
    <property type="evidence" value="ECO:0007669"/>
    <property type="project" value="InterPro"/>
</dbReference>
<protein>
    <recommendedName>
        <fullName evidence="4">Arginosuccinate synthase-like N-terminal domain-containing protein</fullName>
    </recommendedName>
</protein>
<dbReference type="InterPro" id="IPR048267">
    <property type="entry name" value="Arginosuc_syn_N"/>
</dbReference>
<evidence type="ECO:0000256" key="2">
    <source>
        <dbReference type="ARBA" id="ARBA00022741"/>
    </source>
</evidence>
<dbReference type="Pfam" id="PF00764">
    <property type="entry name" value="Arginosuc_synth"/>
    <property type="match status" value="1"/>
</dbReference>
<dbReference type="SUPFAM" id="SSF52402">
    <property type="entry name" value="Adenine nucleotide alpha hydrolases-like"/>
    <property type="match status" value="1"/>
</dbReference>
<gene>
    <name evidence="5" type="ORF">METZ01_LOCUS273015</name>
</gene>
<dbReference type="AlphaFoldDB" id="A0A382KBR2"/>
<evidence type="ECO:0000256" key="3">
    <source>
        <dbReference type="ARBA" id="ARBA00022840"/>
    </source>
</evidence>
<name>A0A382KBR2_9ZZZZ</name>
<dbReference type="EMBL" id="UINC01078767">
    <property type="protein sequence ID" value="SVC20161.1"/>
    <property type="molecule type" value="Genomic_DNA"/>
</dbReference>
<proteinExistence type="predicted"/>
<dbReference type="Gene3D" id="3.40.50.620">
    <property type="entry name" value="HUPs"/>
    <property type="match status" value="1"/>
</dbReference>
<dbReference type="InterPro" id="IPR018223">
    <property type="entry name" value="Arginosuc_synth_CS"/>
</dbReference>
<dbReference type="PROSITE" id="PS00564">
    <property type="entry name" value="ARGININOSUCCIN_SYN_1"/>
    <property type="match status" value="1"/>
</dbReference>